<proteinExistence type="predicted"/>
<dbReference type="Pfam" id="PF21743">
    <property type="entry name" value="PTM_DIR17_Tudor"/>
    <property type="match status" value="1"/>
</dbReference>
<organism evidence="2 3">
    <name type="scientific">Pisum sativum</name>
    <name type="common">Garden pea</name>
    <name type="synonym">Lathyrus oleraceus</name>
    <dbReference type="NCBI Taxonomy" id="3888"/>
    <lineage>
        <taxon>Eukaryota</taxon>
        <taxon>Viridiplantae</taxon>
        <taxon>Streptophyta</taxon>
        <taxon>Embryophyta</taxon>
        <taxon>Tracheophyta</taxon>
        <taxon>Spermatophyta</taxon>
        <taxon>Magnoliopsida</taxon>
        <taxon>eudicotyledons</taxon>
        <taxon>Gunneridae</taxon>
        <taxon>Pentapetalae</taxon>
        <taxon>rosids</taxon>
        <taxon>fabids</taxon>
        <taxon>Fabales</taxon>
        <taxon>Fabaceae</taxon>
        <taxon>Papilionoideae</taxon>
        <taxon>50 kb inversion clade</taxon>
        <taxon>NPAAA clade</taxon>
        <taxon>Hologalegina</taxon>
        <taxon>IRL clade</taxon>
        <taxon>Fabeae</taxon>
        <taxon>Lathyrus</taxon>
    </lineage>
</organism>
<dbReference type="AlphaFoldDB" id="A0A9D4VSH9"/>
<dbReference type="PANTHER" id="PTHR37384">
    <property type="entry name" value="OS01G0835600 PROTEIN"/>
    <property type="match status" value="1"/>
</dbReference>
<comment type="caution">
    <text evidence="2">The sequence shown here is derived from an EMBL/GenBank/DDBJ whole genome shotgun (WGS) entry which is preliminary data.</text>
</comment>
<dbReference type="Gramene" id="Psat07G0450500-T1">
    <property type="protein sequence ID" value="KAI5388872.1"/>
    <property type="gene ID" value="KIW84_074505"/>
</dbReference>
<feature type="domain" description="PTM/DIR17-like Tudor" evidence="1">
    <location>
        <begin position="42"/>
        <end position="87"/>
    </location>
</feature>
<dbReference type="EMBL" id="JAMSHJ010000007">
    <property type="protein sequence ID" value="KAI5388872.1"/>
    <property type="molecule type" value="Genomic_DNA"/>
</dbReference>
<evidence type="ECO:0000313" key="3">
    <source>
        <dbReference type="Proteomes" id="UP001058974"/>
    </source>
</evidence>
<reference evidence="2 3" key="1">
    <citation type="journal article" date="2022" name="Nat. Genet.">
        <title>Improved pea reference genome and pan-genome highlight genomic features and evolutionary characteristics.</title>
        <authorList>
            <person name="Yang T."/>
            <person name="Liu R."/>
            <person name="Luo Y."/>
            <person name="Hu S."/>
            <person name="Wang D."/>
            <person name="Wang C."/>
            <person name="Pandey M.K."/>
            <person name="Ge S."/>
            <person name="Xu Q."/>
            <person name="Li N."/>
            <person name="Li G."/>
            <person name="Huang Y."/>
            <person name="Saxena R.K."/>
            <person name="Ji Y."/>
            <person name="Li M."/>
            <person name="Yan X."/>
            <person name="He Y."/>
            <person name="Liu Y."/>
            <person name="Wang X."/>
            <person name="Xiang C."/>
            <person name="Varshney R.K."/>
            <person name="Ding H."/>
            <person name="Gao S."/>
            <person name="Zong X."/>
        </authorList>
    </citation>
    <scope>NUCLEOTIDE SEQUENCE [LARGE SCALE GENOMIC DNA]</scope>
    <source>
        <strain evidence="2 3">cv. Zhongwan 6</strain>
    </source>
</reference>
<dbReference type="Proteomes" id="UP001058974">
    <property type="component" value="Chromosome 7"/>
</dbReference>
<protein>
    <recommendedName>
        <fullName evidence="1">PTM/DIR17-like Tudor domain-containing protein</fullName>
    </recommendedName>
</protein>
<sequence length="122" mass="14640">MEQHVVRSRGHSRRQRNDEKEWKFVPEAKRQVVERKPIALVGRYVLKKFLRNGVFLGKVVYYECGLYKVIYEDGDYKDLESEESRLILINDVVDFDVDLVKRMTKLEKLVLHNRDKSELGRW</sequence>
<gene>
    <name evidence="2" type="ORF">KIW84_074505</name>
</gene>
<evidence type="ECO:0000313" key="2">
    <source>
        <dbReference type="EMBL" id="KAI5388872.1"/>
    </source>
</evidence>
<name>A0A9D4VSH9_PEA</name>
<dbReference type="InterPro" id="IPR047365">
    <property type="entry name" value="Tudor_AtPTM-like"/>
</dbReference>
<keyword evidence="3" id="KW-1185">Reference proteome</keyword>
<accession>A0A9D4VSH9</accession>
<evidence type="ECO:0000259" key="1">
    <source>
        <dbReference type="Pfam" id="PF21743"/>
    </source>
</evidence>
<dbReference type="PANTHER" id="PTHR37384:SF1">
    <property type="entry name" value="OS01G0835600 PROTEIN"/>
    <property type="match status" value="1"/>
</dbReference>